<feature type="region of interest" description="Disordered" evidence="1">
    <location>
        <begin position="108"/>
        <end position="164"/>
    </location>
</feature>
<accession>A0A423PRP9</accession>
<protein>
    <submittedName>
        <fullName evidence="2">Uncharacterized protein</fullName>
    </submittedName>
</protein>
<reference evidence="2 3" key="1">
    <citation type="submission" date="2013-10" db="EMBL/GenBank/DDBJ databases">
        <title>Salinisphaera halophila YIM 95161 Genome Sequencing.</title>
        <authorList>
            <person name="Lai Q."/>
            <person name="Li C."/>
            <person name="Shao Z."/>
        </authorList>
    </citation>
    <scope>NUCLEOTIDE SEQUENCE [LARGE SCALE GENOMIC DNA]</scope>
    <source>
        <strain evidence="2 3">YIM 95161</strain>
    </source>
</reference>
<evidence type="ECO:0000313" key="2">
    <source>
        <dbReference type="EMBL" id="ROO28257.1"/>
    </source>
</evidence>
<name>A0A423PRP9_9GAMM</name>
<dbReference type="EMBL" id="AYKF01000088">
    <property type="protein sequence ID" value="ROO28257.1"/>
    <property type="molecule type" value="Genomic_DNA"/>
</dbReference>
<feature type="compositionally biased region" description="Low complexity" evidence="1">
    <location>
        <begin position="121"/>
        <end position="136"/>
    </location>
</feature>
<dbReference type="Proteomes" id="UP000285123">
    <property type="component" value="Unassembled WGS sequence"/>
</dbReference>
<comment type="caution">
    <text evidence="2">The sequence shown here is derived from an EMBL/GenBank/DDBJ whole genome shotgun (WGS) entry which is preliminary data.</text>
</comment>
<proteinExistence type="predicted"/>
<feature type="compositionally biased region" description="Low complexity" evidence="1">
    <location>
        <begin position="144"/>
        <end position="164"/>
    </location>
</feature>
<sequence length="180" mass="17701">MSVRRPGPRTAEVLSGMPQAGLARVLEDGPRERGGAIGHGDGGLAAALAHPRVIGQSDAAALVRRQAGKRGVLAPRAAAAEPVAVGGMPGRAVAPVASRLDGARRVPPRCDARAGRGNGRSGAACAAKGRCAGDRGPPVSEGFASRGRGLSRGPLGAACGRRASASAIVDSAVSTAGARP</sequence>
<organism evidence="2 3">
    <name type="scientific">Salinisphaera orenii YIM 95161</name>
    <dbReference type="NCBI Taxonomy" id="1051139"/>
    <lineage>
        <taxon>Bacteria</taxon>
        <taxon>Pseudomonadati</taxon>
        <taxon>Pseudomonadota</taxon>
        <taxon>Gammaproteobacteria</taxon>
        <taxon>Salinisphaerales</taxon>
        <taxon>Salinisphaeraceae</taxon>
        <taxon>Salinisphaera</taxon>
    </lineage>
</organism>
<evidence type="ECO:0000313" key="3">
    <source>
        <dbReference type="Proteomes" id="UP000285123"/>
    </source>
</evidence>
<dbReference type="AlphaFoldDB" id="A0A423PRP9"/>
<evidence type="ECO:0000256" key="1">
    <source>
        <dbReference type="SAM" id="MobiDB-lite"/>
    </source>
</evidence>
<gene>
    <name evidence="2" type="ORF">SAHL_10515</name>
</gene>